<feature type="transmembrane region" description="Helical" evidence="5">
    <location>
        <begin position="320"/>
        <end position="341"/>
    </location>
</feature>
<proteinExistence type="predicted"/>
<dbReference type="AlphaFoldDB" id="A0A1D2NAH8"/>
<feature type="transmembrane region" description="Helical" evidence="5">
    <location>
        <begin position="368"/>
        <end position="391"/>
    </location>
</feature>
<feature type="transmembrane region" description="Helical" evidence="5">
    <location>
        <begin position="131"/>
        <end position="153"/>
    </location>
</feature>
<name>A0A1D2NAH8_ORCCI</name>
<feature type="transmembrane region" description="Helical" evidence="5">
    <location>
        <begin position="397"/>
        <end position="419"/>
    </location>
</feature>
<dbReference type="OMA" id="WVSNAAL"/>
<reference evidence="6 7" key="1">
    <citation type="journal article" date="2016" name="Genome Biol. Evol.">
        <title>Gene Family Evolution Reflects Adaptation to Soil Environmental Stressors in the Genome of the Collembolan Orchesella cincta.</title>
        <authorList>
            <person name="Faddeeva-Vakhrusheva A."/>
            <person name="Derks M.F."/>
            <person name="Anvar S.Y."/>
            <person name="Agamennone V."/>
            <person name="Suring W."/>
            <person name="Smit S."/>
            <person name="van Straalen N.M."/>
            <person name="Roelofs D."/>
        </authorList>
    </citation>
    <scope>NUCLEOTIDE SEQUENCE [LARGE SCALE GENOMIC DNA]</scope>
    <source>
        <tissue evidence="6">Mixed pool</tissue>
    </source>
</reference>
<dbReference type="Gene3D" id="1.20.1740.10">
    <property type="entry name" value="Amino acid/polyamine transporter I"/>
    <property type="match status" value="1"/>
</dbReference>
<dbReference type="GO" id="GO:0016020">
    <property type="term" value="C:membrane"/>
    <property type="evidence" value="ECO:0007669"/>
    <property type="project" value="UniProtKB-SubCell"/>
</dbReference>
<organism evidence="6 7">
    <name type="scientific">Orchesella cincta</name>
    <name type="common">Springtail</name>
    <name type="synonym">Podura cincta</name>
    <dbReference type="NCBI Taxonomy" id="48709"/>
    <lineage>
        <taxon>Eukaryota</taxon>
        <taxon>Metazoa</taxon>
        <taxon>Ecdysozoa</taxon>
        <taxon>Arthropoda</taxon>
        <taxon>Hexapoda</taxon>
        <taxon>Collembola</taxon>
        <taxon>Entomobryomorpha</taxon>
        <taxon>Entomobryoidea</taxon>
        <taxon>Orchesellidae</taxon>
        <taxon>Orchesellinae</taxon>
        <taxon>Orchesella</taxon>
    </lineage>
</organism>
<feature type="transmembrane region" description="Helical" evidence="5">
    <location>
        <begin position="102"/>
        <end position="119"/>
    </location>
</feature>
<dbReference type="PANTHER" id="PTHR11785:SF528">
    <property type="entry name" value="AMINO ACID TRANSPORTER PROTEIN JHI-21"/>
    <property type="match status" value="1"/>
</dbReference>
<dbReference type="GO" id="GO:0015179">
    <property type="term" value="F:L-amino acid transmembrane transporter activity"/>
    <property type="evidence" value="ECO:0007669"/>
    <property type="project" value="TreeGrafter"/>
</dbReference>
<comment type="subcellular location">
    <subcellularLocation>
        <location evidence="1">Membrane</location>
        <topology evidence="1">Multi-pass membrane protein</topology>
    </subcellularLocation>
</comment>
<protein>
    <submittedName>
        <fullName evidence="6">Large neutral amino acids transporter small subunit 1</fullName>
    </submittedName>
</protein>
<dbReference type="OrthoDB" id="10062876at2759"/>
<dbReference type="Proteomes" id="UP000094527">
    <property type="component" value="Unassembled WGS sequence"/>
</dbReference>
<feature type="transmembrane region" description="Helical" evidence="5">
    <location>
        <begin position="12"/>
        <end position="35"/>
    </location>
</feature>
<accession>A0A1D2NAH8</accession>
<evidence type="ECO:0000256" key="1">
    <source>
        <dbReference type="ARBA" id="ARBA00004141"/>
    </source>
</evidence>
<keyword evidence="7" id="KW-1185">Reference proteome</keyword>
<dbReference type="Pfam" id="PF13520">
    <property type="entry name" value="AA_permease_2"/>
    <property type="match status" value="1"/>
</dbReference>
<dbReference type="InterPro" id="IPR050598">
    <property type="entry name" value="AminoAcid_Transporter"/>
</dbReference>
<evidence type="ECO:0000313" key="6">
    <source>
        <dbReference type="EMBL" id="ODN02262.1"/>
    </source>
</evidence>
<dbReference type="PANTHER" id="PTHR11785">
    <property type="entry name" value="AMINO ACID TRANSPORTER"/>
    <property type="match status" value="1"/>
</dbReference>
<keyword evidence="4 5" id="KW-0472">Membrane</keyword>
<comment type="caution">
    <text evidence="6">The sequence shown here is derived from an EMBL/GenBank/DDBJ whole genome shotgun (WGS) entry which is preliminary data.</text>
</comment>
<dbReference type="InterPro" id="IPR002293">
    <property type="entry name" value="AA/rel_permease1"/>
</dbReference>
<keyword evidence="3 5" id="KW-1133">Transmembrane helix</keyword>
<gene>
    <name evidence="6" type="ORF">Ocin01_04409</name>
</gene>
<keyword evidence="2 5" id="KW-0812">Transmembrane</keyword>
<dbReference type="EMBL" id="LJIJ01000118">
    <property type="protein sequence ID" value="ODN02262.1"/>
    <property type="molecule type" value="Genomic_DNA"/>
</dbReference>
<feature type="transmembrane region" description="Helical" evidence="5">
    <location>
        <begin position="216"/>
        <end position="238"/>
    </location>
</feature>
<evidence type="ECO:0000256" key="4">
    <source>
        <dbReference type="ARBA" id="ARBA00023136"/>
    </source>
</evidence>
<dbReference type="STRING" id="48709.A0A1D2NAH8"/>
<feature type="non-terminal residue" evidence="6">
    <location>
        <position position="1"/>
    </location>
</feature>
<evidence type="ECO:0000256" key="3">
    <source>
        <dbReference type="ARBA" id="ARBA00022989"/>
    </source>
</evidence>
<sequence>SQGVYIQSQDPYVAIGVWVACGVFSMIGALSFAELGTCITRSGGDYAYILEAFGPLPAFMCLWVTVFVIRPTTAAVIALTFADYAINPILDGLSAPKPSPELLAAACLMLLTAVNCWSVKVTMKIQDLFTVAKLLALGAIIVAGLICLIWGLVSDNSPTDLSKNAFTIPFDRKGEPYSYASLSLAAYNGLFAYAGWNYLNMVTNELIDPYKNLPRAIWIGLPLVTIIYVLANIAYFIVLSPHEIINSNAVAVDFGAYTFDKIWEWFRPLIPISVALSCFGGVNGTLFTSSRMFFAGADDGQLPKVLACIHVRNLTPIPALLLQCIIAVGVLFTGEIFALILRVMGQHRCGGCCPSRLRKTKPDLPRPIKVPLALPIIYIVCTFLLIGFSIYEDPINTGIGAAITLTGIPVYYIGQLLSVPMSVTIFLQKVMNVIPQEKSEALL</sequence>
<evidence type="ECO:0000256" key="5">
    <source>
        <dbReference type="SAM" id="Phobius"/>
    </source>
</evidence>
<evidence type="ECO:0000313" key="7">
    <source>
        <dbReference type="Proteomes" id="UP000094527"/>
    </source>
</evidence>
<evidence type="ECO:0000256" key="2">
    <source>
        <dbReference type="ARBA" id="ARBA00022692"/>
    </source>
</evidence>
<feature type="transmembrane region" description="Helical" evidence="5">
    <location>
        <begin position="56"/>
        <end position="82"/>
    </location>
</feature>
<dbReference type="PIRSF" id="PIRSF006060">
    <property type="entry name" value="AA_transporter"/>
    <property type="match status" value="1"/>
</dbReference>